<keyword evidence="1" id="KW-0805">Transcription regulation</keyword>
<dbReference type="Pfam" id="PF12802">
    <property type="entry name" value="MarR_2"/>
    <property type="match status" value="1"/>
</dbReference>
<reference evidence="5 6" key="1">
    <citation type="submission" date="2024-09" db="EMBL/GenBank/DDBJ databases">
        <authorList>
            <person name="Sun Q."/>
            <person name="Mori K."/>
        </authorList>
    </citation>
    <scope>NUCLEOTIDE SEQUENCE [LARGE SCALE GENOMIC DNA]</scope>
    <source>
        <strain evidence="5 6">CECT 9424</strain>
    </source>
</reference>
<dbReference type="InterPro" id="IPR023187">
    <property type="entry name" value="Tscrpt_reg_MarR-type_CS"/>
</dbReference>
<evidence type="ECO:0000256" key="2">
    <source>
        <dbReference type="ARBA" id="ARBA00023125"/>
    </source>
</evidence>
<keyword evidence="2" id="KW-0238">DNA-binding</keyword>
<proteinExistence type="predicted"/>
<organism evidence="5 6">
    <name type="scientific">Roseovarius ramblicola</name>
    <dbReference type="NCBI Taxonomy" id="2022336"/>
    <lineage>
        <taxon>Bacteria</taxon>
        <taxon>Pseudomonadati</taxon>
        <taxon>Pseudomonadota</taxon>
        <taxon>Alphaproteobacteria</taxon>
        <taxon>Rhodobacterales</taxon>
        <taxon>Roseobacteraceae</taxon>
        <taxon>Roseovarius</taxon>
    </lineage>
</organism>
<keyword evidence="6" id="KW-1185">Reference proteome</keyword>
<dbReference type="EMBL" id="JBHMEC010000017">
    <property type="protein sequence ID" value="MFB9150269.1"/>
    <property type="molecule type" value="Genomic_DNA"/>
</dbReference>
<dbReference type="InterPro" id="IPR000835">
    <property type="entry name" value="HTH_MarR-typ"/>
</dbReference>
<dbReference type="InterPro" id="IPR036388">
    <property type="entry name" value="WH-like_DNA-bd_sf"/>
</dbReference>
<keyword evidence="3" id="KW-0804">Transcription</keyword>
<dbReference type="PROSITE" id="PS50995">
    <property type="entry name" value="HTH_MARR_2"/>
    <property type="match status" value="1"/>
</dbReference>
<dbReference type="Proteomes" id="UP001589670">
    <property type="component" value="Unassembled WGS sequence"/>
</dbReference>
<evidence type="ECO:0000256" key="1">
    <source>
        <dbReference type="ARBA" id="ARBA00023015"/>
    </source>
</evidence>
<accession>A0ABV5I0P7</accession>
<sequence>MTGSDPTQAAPATLAELLVHVGRSARGDEGGPARLTAAQWTALRFFARANRASRTPSAFASFQATTRGTASQTIKTLETRGFLARRRSESDGRSVRFEVTEPGQEILATDPLRHLMAAIDHLPQADRAALARILPELSAHLAGARGAACVGTCGHCDHFDARGAGGYCACVAQSLAPFEIGQLCTRFSPREAAE</sequence>
<evidence type="ECO:0000313" key="6">
    <source>
        <dbReference type="Proteomes" id="UP001589670"/>
    </source>
</evidence>
<dbReference type="SUPFAM" id="SSF46785">
    <property type="entry name" value="Winged helix' DNA-binding domain"/>
    <property type="match status" value="1"/>
</dbReference>
<dbReference type="PANTHER" id="PTHR33164">
    <property type="entry name" value="TRANSCRIPTIONAL REGULATOR, MARR FAMILY"/>
    <property type="match status" value="1"/>
</dbReference>
<dbReference type="PANTHER" id="PTHR33164:SF89">
    <property type="entry name" value="MARR FAMILY REGULATORY PROTEIN"/>
    <property type="match status" value="1"/>
</dbReference>
<dbReference type="InterPro" id="IPR036390">
    <property type="entry name" value="WH_DNA-bd_sf"/>
</dbReference>
<dbReference type="SMART" id="SM00347">
    <property type="entry name" value="HTH_MARR"/>
    <property type="match status" value="1"/>
</dbReference>
<dbReference type="Gene3D" id="1.10.10.10">
    <property type="entry name" value="Winged helix-like DNA-binding domain superfamily/Winged helix DNA-binding domain"/>
    <property type="match status" value="1"/>
</dbReference>
<dbReference type="RefSeq" id="WP_377069812.1">
    <property type="nucleotide sequence ID" value="NZ_JBHMEC010000017.1"/>
</dbReference>
<evidence type="ECO:0000313" key="5">
    <source>
        <dbReference type="EMBL" id="MFB9150269.1"/>
    </source>
</evidence>
<name>A0ABV5I0P7_9RHOB</name>
<feature type="domain" description="HTH marR-type" evidence="4">
    <location>
        <begin position="11"/>
        <end position="139"/>
    </location>
</feature>
<evidence type="ECO:0000259" key="4">
    <source>
        <dbReference type="PROSITE" id="PS50995"/>
    </source>
</evidence>
<gene>
    <name evidence="5" type="ORF">ACFFU4_10975</name>
</gene>
<evidence type="ECO:0000256" key="3">
    <source>
        <dbReference type="ARBA" id="ARBA00023163"/>
    </source>
</evidence>
<comment type="caution">
    <text evidence="5">The sequence shown here is derived from an EMBL/GenBank/DDBJ whole genome shotgun (WGS) entry which is preliminary data.</text>
</comment>
<dbReference type="InterPro" id="IPR039422">
    <property type="entry name" value="MarR/SlyA-like"/>
</dbReference>
<protein>
    <submittedName>
        <fullName evidence="5">MarR family transcriptional regulator</fullName>
    </submittedName>
</protein>
<dbReference type="PROSITE" id="PS01117">
    <property type="entry name" value="HTH_MARR_1"/>
    <property type="match status" value="1"/>
</dbReference>